<proteinExistence type="predicted"/>
<feature type="compositionally biased region" description="Polar residues" evidence="1">
    <location>
        <begin position="461"/>
        <end position="478"/>
    </location>
</feature>
<feature type="compositionally biased region" description="Acidic residues" evidence="1">
    <location>
        <begin position="419"/>
        <end position="432"/>
    </location>
</feature>
<reference evidence="3 5" key="1">
    <citation type="journal article" date="2012" name="Nature">
        <title>Algal genomes reveal evolutionary mosaicism and the fate of nucleomorphs.</title>
        <authorList>
            <consortium name="DOE Joint Genome Institute"/>
            <person name="Curtis B.A."/>
            <person name="Tanifuji G."/>
            <person name="Burki F."/>
            <person name="Gruber A."/>
            <person name="Irimia M."/>
            <person name="Maruyama S."/>
            <person name="Arias M.C."/>
            <person name="Ball S.G."/>
            <person name="Gile G.H."/>
            <person name="Hirakawa Y."/>
            <person name="Hopkins J.F."/>
            <person name="Kuo A."/>
            <person name="Rensing S.A."/>
            <person name="Schmutz J."/>
            <person name="Symeonidi A."/>
            <person name="Elias M."/>
            <person name="Eveleigh R.J."/>
            <person name="Herman E.K."/>
            <person name="Klute M.J."/>
            <person name="Nakayama T."/>
            <person name="Obornik M."/>
            <person name="Reyes-Prieto A."/>
            <person name="Armbrust E.V."/>
            <person name="Aves S.J."/>
            <person name="Beiko R.G."/>
            <person name="Coutinho P."/>
            <person name="Dacks J.B."/>
            <person name="Durnford D.G."/>
            <person name="Fast N.M."/>
            <person name="Green B.R."/>
            <person name="Grisdale C.J."/>
            <person name="Hempel F."/>
            <person name="Henrissat B."/>
            <person name="Hoppner M.P."/>
            <person name="Ishida K."/>
            <person name="Kim E."/>
            <person name="Koreny L."/>
            <person name="Kroth P.G."/>
            <person name="Liu Y."/>
            <person name="Malik S.B."/>
            <person name="Maier U.G."/>
            <person name="McRose D."/>
            <person name="Mock T."/>
            <person name="Neilson J.A."/>
            <person name="Onodera N.T."/>
            <person name="Poole A.M."/>
            <person name="Pritham E.J."/>
            <person name="Richards T.A."/>
            <person name="Rocap G."/>
            <person name="Roy S.W."/>
            <person name="Sarai C."/>
            <person name="Schaack S."/>
            <person name="Shirato S."/>
            <person name="Slamovits C.H."/>
            <person name="Spencer D.F."/>
            <person name="Suzuki S."/>
            <person name="Worden A.Z."/>
            <person name="Zauner S."/>
            <person name="Barry K."/>
            <person name="Bell C."/>
            <person name="Bharti A.K."/>
            <person name="Crow J.A."/>
            <person name="Grimwood J."/>
            <person name="Kramer R."/>
            <person name="Lindquist E."/>
            <person name="Lucas S."/>
            <person name="Salamov A."/>
            <person name="McFadden G.I."/>
            <person name="Lane C.E."/>
            <person name="Keeling P.J."/>
            <person name="Gray M.W."/>
            <person name="Grigoriev I.V."/>
            <person name="Archibald J.M."/>
        </authorList>
    </citation>
    <scope>NUCLEOTIDE SEQUENCE</scope>
    <source>
        <strain evidence="3 5">CCMP2712</strain>
    </source>
</reference>
<dbReference type="KEGG" id="gtt:GUITHDRAFT_103239"/>
<dbReference type="EMBL" id="JH992976">
    <property type="protein sequence ID" value="EKX51322.1"/>
    <property type="molecule type" value="Genomic_DNA"/>
</dbReference>
<name>L1JSB4_GUITC</name>
<reference evidence="5" key="2">
    <citation type="submission" date="2012-11" db="EMBL/GenBank/DDBJ databases">
        <authorList>
            <person name="Kuo A."/>
            <person name="Curtis B.A."/>
            <person name="Tanifuji G."/>
            <person name="Burki F."/>
            <person name="Gruber A."/>
            <person name="Irimia M."/>
            <person name="Maruyama S."/>
            <person name="Arias M.C."/>
            <person name="Ball S.G."/>
            <person name="Gile G.H."/>
            <person name="Hirakawa Y."/>
            <person name="Hopkins J.F."/>
            <person name="Rensing S.A."/>
            <person name="Schmutz J."/>
            <person name="Symeonidi A."/>
            <person name="Elias M."/>
            <person name="Eveleigh R.J."/>
            <person name="Herman E.K."/>
            <person name="Klute M.J."/>
            <person name="Nakayama T."/>
            <person name="Obornik M."/>
            <person name="Reyes-Prieto A."/>
            <person name="Armbrust E.V."/>
            <person name="Aves S.J."/>
            <person name="Beiko R.G."/>
            <person name="Coutinho P."/>
            <person name="Dacks J.B."/>
            <person name="Durnford D.G."/>
            <person name="Fast N.M."/>
            <person name="Green B.R."/>
            <person name="Grisdale C."/>
            <person name="Hempe F."/>
            <person name="Henrissat B."/>
            <person name="Hoppner M.P."/>
            <person name="Ishida K.-I."/>
            <person name="Kim E."/>
            <person name="Koreny L."/>
            <person name="Kroth P.G."/>
            <person name="Liu Y."/>
            <person name="Malik S.-B."/>
            <person name="Maier U.G."/>
            <person name="McRose D."/>
            <person name="Mock T."/>
            <person name="Neilson J.A."/>
            <person name="Onodera N.T."/>
            <person name="Poole A.M."/>
            <person name="Pritham E.J."/>
            <person name="Richards T.A."/>
            <person name="Rocap G."/>
            <person name="Roy S.W."/>
            <person name="Sarai C."/>
            <person name="Schaack S."/>
            <person name="Shirato S."/>
            <person name="Slamovits C.H."/>
            <person name="Spencer D.F."/>
            <person name="Suzuki S."/>
            <person name="Worden A.Z."/>
            <person name="Zauner S."/>
            <person name="Barry K."/>
            <person name="Bell C."/>
            <person name="Bharti A.K."/>
            <person name="Crow J.A."/>
            <person name="Grimwood J."/>
            <person name="Kramer R."/>
            <person name="Lindquist E."/>
            <person name="Lucas S."/>
            <person name="Salamov A."/>
            <person name="McFadden G.I."/>
            <person name="Lane C.E."/>
            <person name="Keeling P.J."/>
            <person name="Gray M.W."/>
            <person name="Grigoriev I.V."/>
            <person name="Archibald J.M."/>
        </authorList>
    </citation>
    <scope>NUCLEOTIDE SEQUENCE</scope>
    <source>
        <strain evidence="5">CCMP2712</strain>
    </source>
</reference>
<dbReference type="Gene3D" id="6.10.140.530">
    <property type="match status" value="1"/>
</dbReference>
<feature type="compositionally biased region" description="Polar residues" evidence="1">
    <location>
        <begin position="74"/>
        <end position="85"/>
    </location>
</feature>
<sequence>MLRQPACLPPAKRSKQTYDLKLTEEDFADDQKQEVGSPDEQEVWSPSSPETDCRYSPIPSEEDQLKTVLANRNVEPNTGISLPNDETNRKPTNRSVPEMSFSSVISSLCPSRANDFEGEMVPSCMHEEFPIANNSAAQSFNGSSLGSESTDDTESAKAHSINSRRTVGSCSSSEPAESPRNQRKAPNLNASDFSVSHPEGMSFDSIFGTGTEETEDIWKSKDANDKEKCSPNDNAQDSGVAANGESTSSKRSRNRDIDNVTWRRRIAQLMVFKQKHGHVMVSQSQKSPFFDGSLGSWVSNQRALLHKGELPEHRKRCLDLLGFCWDARKKNGQPRAKRISKMNQTSGDVKNQDPPEPYYDGCRVEVRLKDGKWYKGAVSSLCRMKKFVIQMDDGAEVYKKLPSAGVHVLKDNEGQNTTNEEEGSQPLEEENEGDRHLDEDDFGDENLDENDEFSDLDDCDSPNSTSTPDSLSNGSSVLNEDYKSFDSLARLDENCASPGTDDEHDIWNVNHKLGEQERCEDVIEEQALPSWNVETSKWMDIDSSMLHPVHVDEMFPPQTLELDTKLKLLESFEI</sequence>
<keyword evidence="5" id="KW-1185">Reference proteome</keyword>
<evidence type="ECO:0000259" key="2">
    <source>
        <dbReference type="Pfam" id="PF03457"/>
    </source>
</evidence>
<dbReference type="AlphaFoldDB" id="L1JSB4"/>
<dbReference type="PANTHER" id="PTHR33418:SF1">
    <property type="entry name" value="HELICASE-ASSOCIATED DOMAIN-CONTAINING PROTEIN"/>
    <property type="match status" value="1"/>
</dbReference>
<dbReference type="Proteomes" id="UP000011087">
    <property type="component" value="Unassembled WGS sequence"/>
</dbReference>
<protein>
    <recommendedName>
        <fullName evidence="2">Helicase-associated domain-containing protein</fullName>
    </recommendedName>
</protein>
<feature type="domain" description="Helicase-associated" evidence="2">
    <location>
        <begin position="260"/>
        <end position="323"/>
    </location>
</feature>
<feature type="compositionally biased region" description="Polar residues" evidence="1">
    <location>
        <begin position="160"/>
        <end position="175"/>
    </location>
</feature>
<feature type="compositionally biased region" description="Acidic residues" evidence="1">
    <location>
        <begin position="439"/>
        <end position="460"/>
    </location>
</feature>
<dbReference type="PANTHER" id="PTHR33418">
    <property type="entry name" value="HELICASE-ASSOCIATED"/>
    <property type="match status" value="1"/>
</dbReference>
<feature type="region of interest" description="Disordered" evidence="1">
    <location>
        <begin position="222"/>
        <end position="257"/>
    </location>
</feature>
<evidence type="ECO:0000313" key="5">
    <source>
        <dbReference type="Proteomes" id="UP000011087"/>
    </source>
</evidence>
<evidence type="ECO:0000313" key="3">
    <source>
        <dbReference type="EMBL" id="EKX51322.1"/>
    </source>
</evidence>
<gene>
    <name evidence="3" type="ORF">GUITHDRAFT_103239</name>
</gene>
<reference evidence="4" key="3">
    <citation type="submission" date="2016-03" db="UniProtKB">
        <authorList>
            <consortium name="EnsemblProtists"/>
        </authorList>
    </citation>
    <scope>IDENTIFICATION</scope>
</reference>
<dbReference type="GeneID" id="17307865"/>
<feature type="region of interest" description="Disordered" evidence="1">
    <location>
        <begin position="135"/>
        <end position="207"/>
    </location>
</feature>
<feature type="region of interest" description="Disordered" evidence="1">
    <location>
        <begin position="335"/>
        <end position="356"/>
    </location>
</feature>
<feature type="region of interest" description="Disordered" evidence="1">
    <location>
        <begin position="72"/>
        <end position="100"/>
    </location>
</feature>
<evidence type="ECO:0000313" key="4">
    <source>
        <dbReference type="EnsemblProtists" id="EKX51322"/>
    </source>
</evidence>
<dbReference type="Pfam" id="PF03457">
    <property type="entry name" value="HA"/>
    <property type="match status" value="1"/>
</dbReference>
<dbReference type="InterPro" id="IPR005114">
    <property type="entry name" value="Helicase_assoc"/>
</dbReference>
<feature type="compositionally biased region" description="Polar residues" evidence="1">
    <location>
        <begin position="135"/>
        <end position="148"/>
    </location>
</feature>
<dbReference type="EnsemblProtists" id="EKX51322">
    <property type="protein sequence ID" value="EKX51322"/>
    <property type="gene ID" value="GUITHDRAFT_103239"/>
</dbReference>
<dbReference type="HOGENOM" id="CLU_475263_0_0_1"/>
<evidence type="ECO:0000256" key="1">
    <source>
        <dbReference type="SAM" id="MobiDB-lite"/>
    </source>
</evidence>
<feature type="region of interest" description="Disordered" evidence="1">
    <location>
        <begin position="408"/>
        <end position="478"/>
    </location>
</feature>
<dbReference type="PaxDb" id="55529-EKX51322"/>
<accession>L1JSB4</accession>
<organism evidence="3">
    <name type="scientific">Guillardia theta (strain CCMP2712)</name>
    <name type="common">Cryptophyte</name>
    <dbReference type="NCBI Taxonomy" id="905079"/>
    <lineage>
        <taxon>Eukaryota</taxon>
        <taxon>Cryptophyceae</taxon>
        <taxon>Pyrenomonadales</taxon>
        <taxon>Geminigeraceae</taxon>
        <taxon>Guillardia</taxon>
    </lineage>
</organism>
<feature type="region of interest" description="Disordered" evidence="1">
    <location>
        <begin position="29"/>
        <end position="58"/>
    </location>
</feature>
<dbReference type="RefSeq" id="XP_005838302.1">
    <property type="nucleotide sequence ID" value="XM_005838245.1"/>
</dbReference>